<dbReference type="EMBL" id="JAFMYW010000009">
    <property type="protein sequence ID" value="MBO0951978.1"/>
    <property type="molecule type" value="Genomic_DNA"/>
</dbReference>
<dbReference type="InterPro" id="IPR011008">
    <property type="entry name" value="Dimeric_a/b-barrel"/>
</dbReference>
<sequence>MFIHSVYFWLAKPESDDDRAALKAGLESLRSVDAIHHVEIGVAAPTRRPVIDHTYDFALMMTFTDEAAHDVYQVHPIHLAFVEHCKHLWSRVQIYDVATK</sequence>
<dbReference type="InterPro" id="IPR013097">
    <property type="entry name" value="Dabb"/>
</dbReference>
<evidence type="ECO:0000259" key="1">
    <source>
        <dbReference type="PROSITE" id="PS51502"/>
    </source>
</evidence>
<keyword evidence="3" id="KW-1185">Reference proteome</keyword>
<feature type="domain" description="Stress-response A/B barrel" evidence="1">
    <location>
        <begin position="2"/>
        <end position="97"/>
    </location>
</feature>
<dbReference type="SUPFAM" id="SSF54909">
    <property type="entry name" value="Dimeric alpha+beta barrel"/>
    <property type="match status" value="1"/>
</dbReference>
<organism evidence="2 3">
    <name type="scientific">Fibrella forsythiae</name>
    <dbReference type="NCBI Taxonomy" id="2817061"/>
    <lineage>
        <taxon>Bacteria</taxon>
        <taxon>Pseudomonadati</taxon>
        <taxon>Bacteroidota</taxon>
        <taxon>Cytophagia</taxon>
        <taxon>Cytophagales</taxon>
        <taxon>Spirosomataceae</taxon>
        <taxon>Fibrella</taxon>
    </lineage>
</organism>
<accession>A0ABS3JPR7</accession>
<evidence type="ECO:0000313" key="3">
    <source>
        <dbReference type="Proteomes" id="UP000664628"/>
    </source>
</evidence>
<comment type="caution">
    <text evidence="2">The sequence shown here is derived from an EMBL/GenBank/DDBJ whole genome shotgun (WGS) entry which is preliminary data.</text>
</comment>
<dbReference type="SMART" id="SM00886">
    <property type="entry name" value="Dabb"/>
    <property type="match status" value="1"/>
</dbReference>
<dbReference type="Pfam" id="PF07876">
    <property type="entry name" value="Dabb"/>
    <property type="match status" value="1"/>
</dbReference>
<dbReference type="RefSeq" id="WP_207331927.1">
    <property type="nucleotide sequence ID" value="NZ_JAFMYW010000009.1"/>
</dbReference>
<protein>
    <submittedName>
        <fullName evidence="2">Dabb family protein</fullName>
    </submittedName>
</protein>
<dbReference type="Gene3D" id="3.30.70.100">
    <property type="match status" value="1"/>
</dbReference>
<dbReference type="Proteomes" id="UP000664628">
    <property type="component" value="Unassembled WGS sequence"/>
</dbReference>
<proteinExistence type="predicted"/>
<name>A0ABS3JPR7_9BACT</name>
<evidence type="ECO:0000313" key="2">
    <source>
        <dbReference type="EMBL" id="MBO0951978.1"/>
    </source>
</evidence>
<dbReference type="PROSITE" id="PS51502">
    <property type="entry name" value="S_R_A_B_BARREL"/>
    <property type="match status" value="1"/>
</dbReference>
<reference evidence="2 3" key="1">
    <citation type="submission" date="2021-03" db="EMBL/GenBank/DDBJ databases">
        <title>Fibrella sp. HMF5405 genome sequencing and assembly.</title>
        <authorList>
            <person name="Kang H."/>
            <person name="Kim H."/>
            <person name="Bae S."/>
            <person name="Joh K."/>
        </authorList>
    </citation>
    <scope>NUCLEOTIDE SEQUENCE [LARGE SCALE GENOMIC DNA]</scope>
    <source>
        <strain evidence="2 3">HMF5405</strain>
    </source>
</reference>
<gene>
    <name evidence="2" type="ORF">J2I46_25575</name>
</gene>